<protein>
    <recommendedName>
        <fullName evidence="3">Peptidase S8/S53 domain-containing protein</fullName>
    </recommendedName>
</protein>
<dbReference type="AlphaFoldDB" id="A0AB35JGW5"/>
<sequence>MQIIPRYMLTIHDLFTITDLGICGAEIEVAILDCGVEIDRIKFQGKCQSEDDYSHSNHANRWGSTHFAGLAARFFTFLSRRLDEKRESGRKR</sequence>
<dbReference type="EMBL" id="JAGSOW010000002">
    <property type="protein sequence ID" value="MDC3735402.1"/>
    <property type="molecule type" value="Genomic_DNA"/>
</dbReference>
<reference evidence="1" key="1">
    <citation type="submission" date="2021-04" db="EMBL/GenBank/DDBJ databases">
        <title>Genome Sequence and Comparative Genome Analysis of Pseudomonas syringae pv. syringae strains EC33 and LMG5496 isolated from Citrus plants from Tunisia and Greece.</title>
        <authorList>
            <person name="Abdellatif E."/>
            <person name="Baeyen S."/>
        </authorList>
    </citation>
    <scope>NUCLEOTIDE SEQUENCE</scope>
    <source>
        <strain evidence="1">LMG 5496</strain>
    </source>
</reference>
<evidence type="ECO:0008006" key="3">
    <source>
        <dbReference type="Google" id="ProtNLM"/>
    </source>
</evidence>
<proteinExistence type="predicted"/>
<evidence type="ECO:0000313" key="2">
    <source>
        <dbReference type="Proteomes" id="UP001220207"/>
    </source>
</evidence>
<dbReference type="RefSeq" id="WP_080288728.1">
    <property type="nucleotide sequence ID" value="NZ_JAGSOW010000002.1"/>
</dbReference>
<organism evidence="1 2">
    <name type="scientific">Pseudomonas syringae pv. syringae</name>
    <dbReference type="NCBI Taxonomy" id="321"/>
    <lineage>
        <taxon>Bacteria</taxon>
        <taxon>Pseudomonadati</taxon>
        <taxon>Pseudomonadota</taxon>
        <taxon>Gammaproteobacteria</taxon>
        <taxon>Pseudomonadales</taxon>
        <taxon>Pseudomonadaceae</taxon>
        <taxon>Pseudomonas</taxon>
        <taxon>Pseudomonas syringae</taxon>
    </lineage>
</organism>
<accession>A0AB35JGW5</accession>
<dbReference type="Proteomes" id="UP001220207">
    <property type="component" value="Unassembled WGS sequence"/>
</dbReference>
<name>A0AB35JGW5_PSESY</name>
<evidence type="ECO:0000313" key="1">
    <source>
        <dbReference type="EMBL" id="MDC3735402.1"/>
    </source>
</evidence>
<gene>
    <name evidence="1" type="ORF">KDL27_06365</name>
</gene>
<comment type="caution">
    <text evidence="1">The sequence shown here is derived from an EMBL/GenBank/DDBJ whole genome shotgun (WGS) entry which is preliminary data.</text>
</comment>